<protein>
    <submittedName>
        <fullName evidence="1">Cytochrome P450</fullName>
    </submittedName>
</protein>
<organism evidence="1 2">
    <name type="scientific">Thelephora ganbajun</name>
    <name type="common">Ganba fungus</name>
    <dbReference type="NCBI Taxonomy" id="370292"/>
    <lineage>
        <taxon>Eukaryota</taxon>
        <taxon>Fungi</taxon>
        <taxon>Dikarya</taxon>
        <taxon>Basidiomycota</taxon>
        <taxon>Agaricomycotina</taxon>
        <taxon>Agaricomycetes</taxon>
        <taxon>Thelephorales</taxon>
        <taxon>Thelephoraceae</taxon>
        <taxon>Thelephora</taxon>
    </lineage>
</organism>
<evidence type="ECO:0000313" key="1">
    <source>
        <dbReference type="EMBL" id="KAF9654295.1"/>
    </source>
</evidence>
<proteinExistence type="predicted"/>
<comment type="caution">
    <text evidence="1">The sequence shown here is derived from an EMBL/GenBank/DDBJ whole genome shotgun (WGS) entry which is preliminary data.</text>
</comment>
<accession>A0ACB6ZWU1</accession>
<keyword evidence="2" id="KW-1185">Reference proteome</keyword>
<sequence>MAELVLCFFATTLKLLFAFLVALAFKGALWVLNLFILAPLSDPLRRLPGPTAGYWENHFWELIDPNQSPKTHDVWTRRYGKTWRFHGFGAFDLRLVTFDSRAVDHVLNSPNYEKPWQTQRFLSRLIGQGVFAKEGQEHRWQRRILAPAFNSAALKEMYPIFVQKAEELRDRWDNIIGPSSSIPYPTPPSTPPPGERESDTVDFSSTKNTSPETIIDVCDWMNRATLDVIGLAGFSYSFNSLTNKCEEVCSAYREMLQAAEKPPGFKELFALWFPIIEDILPDAATRAIRHSRKVINDAGHRIVTTKREDILAKTHQIDYAPERDILSLLIKSNMSEDYTRRMTDEELMDQISTLLFAGSDTTSLAISWCLHHLSLNPRIQERLKEELQLLHSIEDMTLVDKLPYLNAVVQETLRLCPPAHSTIRVAMEDDIIPLSYPIRLRGGAVTQEVHIRKGSYVHIPIEGLNMSKDIWGKDALTFDPDRWMCPGRLPARHLGLADVMSFSQGPSSCIGWRFAILEMKVFISTVVRYFNFAPVAEIRRFNTVVTRPYVKDRLENGAQLPIKISRSHDRL</sequence>
<gene>
    <name evidence="1" type="ORF">BDM02DRAFT_3257304</name>
</gene>
<evidence type="ECO:0000313" key="2">
    <source>
        <dbReference type="Proteomes" id="UP000886501"/>
    </source>
</evidence>
<reference evidence="1" key="1">
    <citation type="submission" date="2019-10" db="EMBL/GenBank/DDBJ databases">
        <authorList>
            <consortium name="DOE Joint Genome Institute"/>
            <person name="Kuo A."/>
            <person name="Miyauchi S."/>
            <person name="Kiss E."/>
            <person name="Drula E."/>
            <person name="Kohler A."/>
            <person name="Sanchez-Garcia M."/>
            <person name="Andreopoulos B."/>
            <person name="Barry K.W."/>
            <person name="Bonito G."/>
            <person name="Buee M."/>
            <person name="Carver A."/>
            <person name="Chen C."/>
            <person name="Cichocki N."/>
            <person name="Clum A."/>
            <person name="Culley D."/>
            <person name="Crous P.W."/>
            <person name="Fauchery L."/>
            <person name="Girlanda M."/>
            <person name="Hayes R."/>
            <person name="Keri Z."/>
            <person name="Labutti K."/>
            <person name="Lipzen A."/>
            <person name="Lombard V."/>
            <person name="Magnuson J."/>
            <person name="Maillard F."/>
            <person name="Morin E."/>
            <person name="Murat C."/>
            <person name="Nolan M."/>
            <person name="Ohm R."/>
            <person name="Pangilinan J."/>
            <person name="Pereira M."/>
            <person name="Perotto S."/>
            <person name="Peter M."/>
            <person name="Riley R."/>
            <person name="Sitrit Y."/>
            <person name="Stielow B."/>
            <person name="Szollosi G."/>
            <person name="Zifcakova L."/>
            <person name="Stursova M."/>
            <person name="Spatafora J.W."/>
            <person name="Tedersoo L."/>
            <person name="Vaario L.-M."/>
            <person name="Yamada A."/>
            <person name="Yan M."/>
            <person name="Wang P."/>
            <person name="Xu J."/>
            <person name="Bruns T."/>
            <person name="Baldrian P."/>
            <person name="Vilgalys R."/>
            <person name="Henrissat B."/>
            <person name="Grigoriev I.V."/>
            <person name="Hibbett D."/>
            <person name="Nagy L.G."/>
            <person name="Martin F.M."/>
        </authorList>
    </citation>
    <scope>NUCLEOTIDE SEQUENCE</scope>
    <source>
        <strain evidence="1">P2</strain>
    </source>
</reference>
<name>A0ACB6ZWU1_THEGA</name>
<dbReference type="EMBL" id="MU117961">
    <property type="protein sequence ID" value="KAF9654295.1"/>
    <property type="molecule type" value="Genomic_DNA"/>
</dbReference>
<dbReference type="Proteomes" id="UP000886501">
    <property type="component" value="Unassembled WGS sequence"/>
</dbReference>
<reference evidence="1" key="2">
    <citation type="journal article" date="2020" name="Nat. Commun.">
        <title>Large-scale genome sequencing of mycorrhizal fungi provides insights into the early evolution of symbiotic traits.</title>
        <authorList>
            <person name="Miyauchi S."/>
            <person name="Kiss E."/>
            <person name="Kuo A."/>
            <person name="Drula E."/>
            <person name="Kohler A."/>
            <person name="Sanchez-Garcia M."/>
            <person name="Morin E."/>
            <person name="Andreopoulos B."/>
            <person name="Barry K.W."/>
            <person name="Bonito G."/>
            <person name="Buee M."/>
            <person name="Carver A."/>
            <person name="Chen C."/>
            <person name="Cichocki N."/>
            <person name="Clum A."/>
            <person name="Culley D."/>
            <person name="Crous P.W."/>
            <person name="Fauchery L."/>
            <person name="Girlanda M."/>
            <person name="Hayes R.D."/>
            <person name="Keri Z."/>
            <person name="LaButti K."/>
            <person name="Lipzen A."/>
            <person name="Lombard V."/>
            <person name="Magnuson J."/>
            <person name="Maillard F."/>
            <person name="Murat C."/>
            <person name="Nolan M."/>
            <person name="Ohm R.A."/>
            <person name="Pangilinan J."/>
            <person name="Pereira M.F."/>
            <person name="Perotto S."/>
            <person name="Peter M."/>
            <person name="Pfister S."/>
            <person name="Riley R."/>
            <person name="Sitrit Y."/>
            <person name="Stielow J.B."/>
            <person name="Szollosi G."/>
            <person name="Zifcakova L."/>
            <person name="Stursova M."/>
            <person name="Spatafora J.W."/>
            <person name="Tedersoo L."/>
            <person name="Vaario L.M."/>
            <person name="Yamada A."/>
            <person name="Yan M."/>
            <person name="Wang P."/>
            <person name="Xu J."/>
            <person name="Bruns T."/>
            <person name="Baldrian P."/>
            <person name="Vilgalys R."/>
            <person name="Dunand C."/>
            <person name="Henrissat B."/>
            <person name="Grigoriev I.V."/>
            <person name="Hibbett D."/>
            <person name="Nagy L.G."/>
            <person name="Martin F.M."/>
        </authorList>
    </citation>
    <scope>NUCLEOTIDE SEQUENCE</scope>
    <source>
        <strain evidence="1">P2</strain>
    </source>
</reference>